<dbReference type="NCBIfam" id="TIGR00708">
    <property type="entry name" value="cobA"/>
    <property type="match status" value="1"/>
</dbReference>
<gene>
    <name evidence="9" type="primary">cobO</name>
    <name evidence="9" type="ORF">H9646_16225</name>
</gene>
<keyword evidence="8" id="KW-0067">ATP-binding</keyword>
<dbReference type="PIRSF" id="PIRSF015617">
    <property type="entry name" value="Adensltrnsf_CobA"/>
    <property type="match status" value="1"/>
</dbReference>
<organism evidence="9 10">
    <name type="scientific">Comamonas avium</name>
    <dbReference type="NCBI Taxonomy" id="2762231"/>
    <lineage>
        <taxon>Bacteria</taxon>
        <taxon>Pseudomonadati</taxon>
        <taxon>Pseudomonadota</taxon>
        <taxon>Betaproteobacteria</taxon>
        <taxon>Burkholderiales</taxon>
        <taxon>Comamonadaceae</taxon>
        <taxon>Comamonas</taxon>
    </lineage>
</organism>
<dbReference type="RefSeq" id="WP_191724438.1">
    <property type="nucleotide sequence ID" value="NZ_JACSQK010000009.1"/>
</dbReference>
<comment type="catalytic activity">
    <reaction evidence="7 8">
        <text>2 cob(II)alamin + reduced [electron-transfer flavoprotein] + 2 ATP = 2 adenosylcob(III)alamin + 2 triphosphate + oxidized [electron-transfer flavoprotein] + 3 H(+)</text>
        <dbReference type="Rhea" id="RHEA:28671"/>
        <dbReference type="Rhea" id="RHEA-COMP:10685"/>
        <dbReference type="Rhea" id="RHEA-COMP:10686"/>
        <dbReference type="ChEBI" id="CHEBI:15378"/>
        <dbReference type="ChEBI" id="CHEBI:16304"/>
        <dbReference type="ChEBI" id="CHEBI:18036"/>
        <dbReference type="ChEBI" id="CHEBI:18408"/>
        <dbReference type="ChEBI" id="CHEBI:30616"/>
        <dbReference type="ChEBI" id="CHEBI:57692"/>
        <dbReference type="ChEBI" id="CHEBI:58307"/>
        <dbReference type="EC" id="2.5.1.17"/>
    </reaction>
</comment>
<keyword evidence="8" id="KW-0547">Nucleotide-binding</keyword>
<dbReference type="EC" id="2.5.1.17" evidence="3 8"/>
<dbReference type="PANTHER" id="PTHR46638:SF1">
    <property type="entry name" value="CORRINOID ADENOSYLTRANSFERASE"/>
    <property type="match status" value="1"/>
</dbReference>
<comment type="similarity">
    <text evidence="2 8">Belongs to the Cob(I)alamin adenosyltransferase family.</text>
</comment>
<dbReference type="Gene3D" id="3.40.50.300">
    <property type="entry name" value="P-loop containing nucleotide triphosphate hydrolases"/>
    <property type="match status" value="1"/>
</dbReference>
<evidence type="ECO:0000256" key="1">
    <source>
        <dbReference type="ARBA" id="ARBA00005121"/>
    </source>
</evidence>
<proteinExistence type="inferred from homology"/>
<reference evidence="9 10" key="1">
    <citation type="submission" date="2020-08" db="EMBL/GenBank/DDBJ databases">
        <title>A Genomic Blueprint of the Chicken Gut Microbiome.</title>
        <authorList>
            <person name="Gilroy R."/>
            <person name="Ravi A."/>
            <person name="Getino M."/>
            <person name="Pursley I."/>
            <person name="Horton D.L."/>
            <person name="Alikhan N.-F."/>
            <person name="Baker D."/>
            <person name="Gharbi K."/>
            <person name="Hall N."/>
            <person name="Watson M."/>
            <person name="Adriaenssens E.M."/>
            <person name="Foster-Nyarko E."/>
            <person name="Jarju S."/>
            <person name="Secka A."/>
            <person name="Antonio M."/>
            <person name="Oren A."/>
            <person name="Chaudhuri R."/>
            <person name="La Ragione R.M."/>
            <person name="Hildebrand F."/>
            <person name="Pallen M.J."/>
        </authorList>
    </citation>
    <scope>NUCLEOTIDE SEQUENCE [LARGE SCALE GENOMIC DNA]</scope>
    <source>
        <strain evidence="9 10">Sa2CVA6</strain>
    </source>
</reference>
<evidence type="ECO:0000256" key="8">
    <source>
        <dbReference type="PIRNR" id="PIRNR015617"/>
    </source>
</evidence>
<keyword evidence="10" id="KW-1185">Reference proteome</keyword>
<dbReference type="InterPro" id="IPR027417">
    <property type="entry name" value="P-loop_NTPase"/>
</dbReference>
<evidence type="ECO:0000256" key="2">
    <source>
        <dbReference type="ARBA" id="ARBA00007487"/>
    </source>
</evidence>
<evidence type="ECO:0000256" key="7">
    <source>
        <dbReference type="ARBA" id="ARBA00048692"/>
    </source>
</evidence>
<evidence type="ECO:0000313" key="9">
    <source>
        <dbReference type="EMBL" id="MBD7962018.1"/>
    </source>
</evidence>
<evidence type="ECO:0000256" key="6">
    <source>
        <dbReference type="ARBA" id="ARBA00048555"/>
    </source>
</evidence>
<evidence type="ECO:0000256" key="5">
    <source>
        <dbReference type="ARBA" id="ARBA00024929"/>
    </source>
</evidence>
<comment type="catalytic activity">
    <reaction evidence="6 8">
        <text>2 cob(II)yrinate a,c diamide + reduced [electron-transfer flavoprotein] + 2 ATP = 2 adenosylcob(III)yrinate a,c-diamide + 2 triphosphate + oxidized [electron-transfer flavoprotein] + 3 H(+)</text>
        <dbReference type="Rhea" id="RHEA:11528"/>
        <dbReference type="Rhea" id="RHEA-COMP:10685"/>
        <dbReference type="Rhea" id="RHEA-COMP:10686"/>
        <dbReference type="ChEBI" id="CHEBI:15378"/>
        <dbReference type="ChEBI" id="CHEBI:18036"/>
        <dbReference type="ChEBI" id="CHEBI:30616"/>
        <dbReference type="ChEBI" id="CHEBI:57692"/>
        <dbReference type="ChEBI" id="CHEBI:58307"/>
        <dbReference type="ChEBI" id="CHEBI:58503"/>
        <dbReference type="ChEBI" id="CHEBI:58537"/>
        <dbReference type="EC" id="2.5.1.17"/>
    </reaction>
</comment>
<comment type="caution">
    <text evidence="9">The sequence shown here is derived from an EMBL/GenBank/DDBJ whole genome shotgun (WGS) entry which is preliminary data.</text>
</comment>
<accession>A0ABR8SEX2</accession>
<dbReference type="InterPro" id="IPR003724">
    <property type="entry name" value="CblAdoTrfase_CobA"/>
</dbReference>
<comment type="function">
    <text evidence="5 8">Required for both de novo synthesis of the corrin ring for the assimilation of exogenous corrinoids. Participates in the adenosylation of a variety of incomplete and complete corrinoids.</text>
</comment>
<comment type="subcellular location">
    <subcellularLocation>
        <location evidence="8">Cytoplasm</location>
    </subcellularLocation>
</comment>
<keyword evidence="4 8" id="KW-0627">Porphyrin biosynthesis</keyword>
<dbReference type="SUPFAM" id="SSF52540">
    <property type="entry name" value="P-loop containing nucleoside triphosphate hydrolases"/>
    <property type="match status" value="1"/>
</dbReference>
<dbReference type="NCBIfam" id="NF004637">
    <property type="entry name" value="PRK05986.1"/>
    <property type="match status" value="1"/>
</dbReference>
<dbReference type="GO" id="GO:0008817">
    <property type="term" value="F:corrinoid adenosyltransferase activity"/>
    <property type="evidence" value="ECO:0007669"/>
    <property type="project" value="UniProtKB-EC"/>
</dbReference>
<evidence type="ECO:0000256" key="4">
    <source>
        <dbReference type="ARBA" id="ARBA00023244"/>
    </source>
</evidence>
<sequence>MDEQFKQLHAGRMQEKKAQVLAAVERAQTERGIVVLLTGHGKGKTTSAFGMLYRALGHGLRAGVVQFIKGTHATGEITFLHHLGLLGQGPASQVQYHAMATGCTWQRSDWDADKPAADIAWQAAQRMLCDDSLRLVVLDELTFMLQYGYLQMEYVLQAIRNRPQGQTVVITGRSAHAQLIALADTVSDIAETKHAFKAGVKAQAGVDF</sequence>
<keyword evidence="8" id="KW-0169">Cobalamin biosynthesis</keyword>
<comment type="pathway">
    <text evidence="1 8">Cofactor biosynthesis; adenosylcobalamin biosynthesis; adenosylcobalamin from cob(II)yrinate a,c-diamide: step 2/7.</text>
</comment>
<protein>
    <recommendedName>
        <fullName evidence="3 8">Corrinoid adenosyltransferase</fullName>
        <ecNumber evidence="3 8">2.5.1.17</ecNumber>
    </recommendedName>
    <alternativeName>
        <fullName evidence="8">Cob(II)alamin adenosyltransferase</fullName>
    </alternativeName>
    <alternativeName>
        <fullName evidence="8">Cob(II)yrinic acid a,c-diamide adenosyltransferase</fullName>
    </alternativeName>
</protein>
<dbReference type="Proteomes" id="UP000634919">
    <property type="component" value="Unassembled WGS sequence"/>
</dbReference>
<evidence type="ECO:0000313" key="10">
    <source>
        <dbReference type="Proteomes" id="UP000634919"/>
    </source>
</evidence>
<name>A0ABR8SEX2_9BURK</name>
<dbReference type="Pfam" id="PF02572">
    <property type="entry name" value="CobA_CobO_BtuR"/>
    <property type="match status" value="1"/>
</dbReference>
<keyword evidence="8 9" id="KW-0808">Transferase</keyword>
<dbReference type="EMBL" id="JACSQK010000009">
    <property type="protein sequence ID" value="MBD7962018.1"/>
    <property type="molecule type" value="Genomic_DNA"/>
</dbReference>
<dbReference type="PANTHER" id="PTHR46638">
    <property type="entry name" value="CORRINOID ADENOSYLTRANSFERASE"/>
    <property type="match status" value="1"/>
</dbReference>
<evidence type="ECO:0000256" key="3">
    <source>
        <dbReference type="ARBA" id="ARBA00012454"/>
    </source>
</evidence>
<keyword evidence="8" id="KW-0963">Cytoplasm</keyword>